<proteinExistence type="predicted"/>
<organism evidence="1 2">
    <name type="scientific">Triticum urartu</name>
    <name type="common">Red wild einkorn</name>
    <name type="synonym">Crithodium urartu</name>
    <dbReference type="NCBI Taxonomy" id="4572"/>
    <lineage>
        <taxon>Eukaryota</taxon>
        <taxon>Viridiplantae</taxon>
        <taxon>Streptophyta</taxon>
        <taxon>Embryophyta</taxon>
        <taxon>Tracheophyta</taxon>
        <taxon>Spermatophyta</taxon>
        <taxon>Magnoliopsida</taxon>
        <taxon>Liliopsida</taxon>
        <taxon>Poales</taxon>
        <taxon>Poaceae</taxon>
        <taxon>BOP clade</taxon>
        <taxon>Pooideae</taxon>
        <taxon>Triticodae</taxon>
        <taxon>Triticeae</taxon>
        <taxon>Triticinae</taxon>
        <taxon>Triticum</taxon>
    </lineage>
</organism>
<dbReference type="EnsemblPlants" id="TuG1812G0400003512.01.T01">
    <property type="protein sequence ID" value="TuG1812G0400003512.01.T01.cds471128"/>
    <property type="gene ID" value="TuG1812G0400003512.01"/>
</dbReference>
<dbReference type="PANTHER" id="PTHR45707:SF50">
    <property type="entry name" value="VESICLE-ASSOCIATED PROTEIN 1-1"/>
    <property type="match status" value="1"/>
</dbReference>
<reference evidence="1" key="2">
    <citation type="submission" date="2018-03" db="EMBL/GenBank/DDBJ databases">
        <title>The Triticum urartu genome reveals the dynamic nature of wheat genome evolution.</title>
        <authorList>
            <person name="Ling H."/>
            <person name="Ma B."/>
            <person name="Shi X."/>
            <person name="Liu H."/>
            <person name="Dong L."/>
            <person name="Sun H."/>
            <person name="Cao Y."/>
            <person name="Gao Q."/>
            <person name="Zheng S."/>
            <person name="Li Y."/>
            <person name="Yu Y."/>
            <person name="Du H."/>
            <person name="Qi M."/>
            <person name="Li Y."/>
            <person name="Yu H."/>
            <person name="Cui Y."/>
            <person name="Wang N."/>
            <person name="Chen C."/>
            <person name="Wu H."/>
            <person name="Zhao Y."/>
            <person name="Zhang J."/>
            <person name="Li Y."/>
            <person name="Zhou W."/>
            <person name="Zhang B."/>
            <person name="Hu W."/>
            <person name="Eijk M."/>
            <person name="Tang J."/>
            <person name="Witsenboer H."/>
            <person name="Zhao S."/>
            <person name="Li Z."/>
            <person name="Zhang A."/>
            <person name="Wang D."/>
            <person name="Liang C."/>
        </authorList>
    </citation>
    <scope>NUCLEOTIDE SEQUENCE [LARGE SCALE GENOMIC DNA]</scope>
    <source>
        <strain evidence="1">cv. G1812</strain>
    </source>
</reference>
<accession>A0A8R7Q8B4</accession>
<dbReference type="AlphaFoldDB" id="A0A8R7Q8B4"/>
<protein>
    <recommendedName>
        <fullName evidence="3">Serine-threonine/tyrosine-protein kinase catalytic domain-containing protein</fullName>
    </recommendedName>
</protein>
<reference evidence="1" key="3">
    <citation type="submission" date="2022-06" db="UniProtKB">
        <authorList>
            <consortium name="EnsemblPlants"/>
        </authorList>
    </citation>
    <scope>IDENTIFICATION</scope>
</reference>
<evidence type="ECO:0008006" key="3">
    <source>
        <dbReference type="Google" id="ProtNLM"/>
    </source>
</evidence>
<sequence length="37" mass="4417">MNNYMIDEKLFYREVNSLLKVNHKNVVRFLGLCANTE</sequence>
<name>A0A8R7Q8B4_TRIUA</name>
<reference evidence="2" key="1">
    <citation type="journal article" date="2013" name="Nature">
        <title>Draft genome of the wheat A-genome progenitor Triticum urartu.</title>
        <authorList>
            <person name="Ling H.Q."/>
            <person name="Zhao S."/>
            <person name="Liu D."/>
            <person name="Wang J."/>
            <person name="Sun H."/>
            <person name="Zhang C."/>
            <person name="Fan H."/>
            <person name="Li D."/>
            <person name="Dong L."/>
            <person name="Tao Y."/>
            <person name="Gao C."/>
            <person name="Wu H."/>
            <person name="Li Y."/>
            <person name="Cui Y."/>
            <person name="Guo X."/>
            <person name="Zheng S."/>
            <person name="Wang B."/>
            <person name="Yu K."/>
            <person name="Liang Q."/>
            <person name="Yang W."/>
            <person name="Lou X."/>
            <person name="Chen J."/>
            <person name="Feng M."/>
            <person name="Jian J."/>
            <person name="Zhang X."/>
            <person name="Luo G."/>
            <person name="Jiang Y."/>
            <person name="Liu J."/>
            <person name="Wang Z."/>
            <person name="Sha Y."/>
            <person name="Zhang B."/>
            <person name="Wu H."/>
            <person name="Tang D."/>
            <person name="Shen Q."/>
            <person name="Xue P."/>
            <person name="Zou S."/>
            <person name="Wang X."/>
            <person name="Liu X."/>
            <person name="Wang F."/>
            <person name="Yang Y."/>
            <person name="An X."/>
            <person name="Dong Z."/>
            <person name="Zhang K."/>
            <person name="Zhang X."/>
            <person name="Luo M.C."/>
            <person name="Dvorak J."/>
            <person name="Tong Y."/>
            <person name="Wang J."/>
            <person name="Yang H."/>
            <person name="Li Z."/>
            <person name="Wang D."/>
            <person name="Zhang A."/>
            <person name="Wang J."/>
        </authorList>
    </citation>
    <scope>NUCLEOTIDE SEQUENCE</scope>
    <source>
        <strain evidence="2">cv. G1812</strain>
    </source>
</reference>
<dbReference type="Gene3D" id="3.30.200.20">
    <property type="entry name" value="Phosphorylase Kinase, domain 1"/>
    <property type="match status" value="1"/>
</dbReference>
<keyword evidence="2" id="KW-1185">Reference proteome</keyword>
<dbReference type="SUPFAM" id="SSF56112">
    <property type="entry name" value="Protein kinase-like (PK-like)"/>
    <property type="match status" value="1"/>
</dbReference>
<evidence type="ECO:0000313" key="2">
    <source>
        <dbReference type="Proteomes" id="UP000015106"/>
    </source>
</evidence>
<dbReference type="InterPro" id="IPR011009">
    <property type="entry name" value="Kinase-like_dom_sf"/>
</dbReference>
<evidence type="ECO:0000313" key="1">
    <source>
        <dbReference type="EnsemblPlants" id="TuG1812G0400003512.01.T01.cds471128"/>
    </source>
</evidence>
<dbReference type="Proteomes" id="UP000015106">
    <property type="component" value="Chromosome 4"/>
</dbReference>
<dbReference type="Gramene" id="TuG1812G0400003512.01.T01">
    <property type="protein sequence ID" value="TuG1812G0400003512.01.T01.cds471128"/>
    <property type="gene ID" value="TuG1812G0400003512.01"/>
</dbReference>
<dbReference type="PANTHER" id="PTHR45707">
    <property type="entry name" value="C2 CALCIUM/LIPID-BINDING PLANT PHOSPHORIBOSYLTRANSFERASE FAMILY PROTEIN"/>
    <property type="match status" value="1"/>
</dbReference>